<evidence type="ECO:0000313" key="4">
    <source>
        <dbReference type="Proteomes" id="UP000194798"/>
    </source>
</evidence>
<sequence>MLNYAAVINGFEHLKTEIAQIEINKDKLSKEYHQLMAIREGLSDEFAEVERKLASELKAKTEQPISSDEFLRLKQKLAKTAQTLGNLERENERRNSATNLLLRELDTLDQLYHEEFTLIKTELDKIKSESSSFMIDAEYKADKADFLKFMKENFKGSNIRETNFQKLVDRYSDFIAIHTHLANAEALIGNNSQVFVEYFKKNLISLLTYQTPNRFIITYHGKVLQQHSIGQRASALILFTLSQQKNDVIIIDQPEDDLDNQTLYEDVIKLLRQMKPNVQFIFATHNPNIPVLGDAEQIHACAFTEACISIESGGIDESAQQENIVKIMEGGNEAFNRRKEIYQKWKS</sequence>
<name>A0A251X4Y1_9GAMM</name>
<dbReference type="SUPFAM" id="SSF52540">
    <property type="entry name" value="P-loop containing nucleoside triphosphate hydrolases"/>
    <property type="match status" value="1"/>
</dbReference>
<gene>
    <name evidence="3" type="ORF">TPSD3_13605</name>
</gene>
<comment type="caution">
    <text evidence="3">The sequence shown here is derived from an EMBL/GenBank/DDBJ whole genome shotgun (WGS) entry which is preliminary data.</text>
</comment>
<feature type="domain" description="ATPase AAA-type core" evidence="2">
    <location>
        <begin position="174"/>
        <end position="289"/>
    </location>
</feature>
<dbReference type="GO" id="GO:0005524">
    <property type="term" value="F:ATP binding"/>
    <property type="evidence" value="ECO:0007669"/>
    <property type="project" value="InterPro"/>
</dbReference>
<dbReference type="RefSeq" id="WP_086489067.1">
    <property type="nucleotide sequence ID" value="NZ_MSLT01000023.1"/>
</dbReference>
<evidence type="ECO:0000259" key="2">
    <source>
        <dbReference type="Pfam" id="PF13304"/>
    </source>
</evidence>
<dbReference type="AlphaFoldDB" id="A0A251X4Y1"/>
<organism evidence="3 4">
    <name type="scientific">Thioflexithrix psekupsensis</name>
    <dbReference type="NCBI Taxonomy" id="1570016"/>
    <lineage>
        <taxon>Bacteria</taxon>
        <taxon>Pseudomonadati</taxon>
        <taxon>Pseudomonadota</taxon>
        <taxon>Gammaproteobacteria</taxon>
        <taxon>Thiotrichales</taxon>
        <taxon>Thioflexithrix</taxon>
    </lineage>
</organism>
<dbReference type="Pfam" id="PF13304">
    <property type="entry name" value="AAA_21"/>
    <property type="match status" value="1"/>
</dbReference>
<dbReference type="Gene3D" id="3.40.50.300">
    <property type="entry name" value="P-loop containing nucleotide triphosphate hydrolases"/>
    <property type="match status" value="1"/>
</dbReference>
<feature type="coiled-coil region" evidence="1">
    <location>
        <begin position="11"/>
        <end position="45"/>
    </location>
</feature>
<dbReference type="EMBL" id="MSLT01000023">
    <property type="protein sequence ID" value="OUD12158.1"/>
    <property type="molecule type" value="Genomic_DNA"/>
</dbReference>
<accession>A0A251X4Y1</accession>
<proteinExistence type="predicted"/>
<dbReference type="InterPro" id="IPR003959">
    <property type="entry name" value="ATPase_AAA_core"/>
</dbReference>
<reference evidence="3 4" key="1">
    <citation type="submission" date="2016-12" db="EMBL/GenBank/DDBJ databases">
        <title>Thioflexothrix psekupsii D3 genome sequencing and assembly.</title>
        <authorList>
            <person name="Fomenkov A."/>
            <person name="Vincze T."/>
            <person name="Grabovich M."/>
            <person name="Anton B.P."/>
            <person name="Dubinina G."/>
            <person name="Orlova M."/>
            <person name="Belousova E."/>
            <person name="Roberts R.J."/>
        </authorList>
    </citation>
    <scope>NUCLEOTIDE SEQUENCE [LARGE SCALE GENOMIC DNA]</scope>
    <source>
        <strain evidence="3">D3</strain>
    </source>
</reference>
<dbReference type="Proteomes" id="UP000194798">
    <property type="component" value="Unassembled WGS sequence"/>
</dbReference>
<dbReference type="GO" id="GO:0016887">
    <property type="term" value="F:ATP hydrolysis activity"/>
    <property type="evidence" value="ECO:0007669"/>
    <property type="project" value="InterPro"/>
</dbReference>
<keyword evidence="1" id="KW-0175">Coiled coil</keyword>
<dbReference type="InterPro" id="IPR027417">
    <property type="entry name" value="P-loop_NTPase"/>
</dbReference>
<keyword evidence="4" id="KW-1185">Reference proteome</keyword>
<evidence type="ECO:0000313" key="3">
    <source>
        <dbReference type="EMBL" id="OUD12158.1"/>
    </source>
</evidence>
<protein>
    <recommendedName>
        <fullName evidence="2">ATPase AAA-type core domain-containing protein</fullName>
    </recommendedName>
</protein>
<evidence type="ECO:0000256" key="1">
    <source>
        <dbReference type="SAM" id="Coils"/>
    </source>
</evidence>